<evidence type="ECO:0000259" key="9">
    <source>
        <dbReference type="SMART" id="SM01382"/>
    </source>
</evidence>
<reference evidence="11" key="1">
    <citation type="journal article" date="2018" name="Adv. Bot. Res.">
        <title>Evolution of the Plastid Genomes in Diatoms.</title>
        <authorList>
            <person name="Yu M."/>
            <person name="Ashworth M.P."/>
            <person name="Hajrah N.H."/>
            <person name="Khiyami M.A."/>
            <person name="Sabir M.J."/>
            <person name="Alhebshi A.M."/>
            <person name="Al-Malki A.L."/>
            <person name="Sabir J.S.M."/>
            <person name="Theriot E.C."/>
            <person name="Jansen R.K."/>
        </authorList>
    </citation>
    <scope>NUCLEOTIDE SEQUENCE</scope>
</reference>
<dbReference type="InterPro" id="IPR022669">
    <property type="entry name" value="Ribosomal_uL2_C"/>
</dbReference>
<dbReference type="AlphaFoldDB" id="A0A2U9NT94"/>
<keyword evidence="4 11" id="KW-0934">Plastid</keyword>
<dbReference type="SMART" id="SM01383">
    <property type="entry name" value="Ribosomal_L2"/>
    <property type="match status" value="1"/>
</dbReference>
<evidence type="ECO:0000256" key="1">
    <source>
        <dbReference type="ARBA" id="ARBA00004229"/>
    </source>
</evidence>
<evidence type="ECO:0000256" key="6">
    <source>
        <dbReference type="ARBA" id="ARBA00023274"/>
    </source>
</evidence>
<feature type="region of interest" description="Disordered" evidence="8">
    <location>
        <begin position="230"/>
        <end position="259"/>
    </location>
</feature>
<dbReference type="FunFam" id="2.30.30.30:FF:000001">
    <property type="entry name" value="50S ribosomal protein L2"/>
    <property type="match status" value="1"/>
</dbReference>
<dbReference type="Gene3D" id="2.30.30.30">
    <property type="match status" value="1"/>
</dbReference>
<dbReference type="Pfam" id="PF03947">
    <property type="entry name" value="Ribosomal_L2_C"/>
    <property type="match status" value="1"/>
</dbReference>
<dbReference type="InterPro" id="IPR002171">
    <property type="entry name" value="Ribosomal_uL2"/>
</dbReference>
<dbReference type="GO" id="GO:0009507">
    <property type="term" value="C:chloroplast"/>
    <property type="evidence" value="ECO:0007669"/>
    <property type="project" value="UniProtKB-SubCell"/>
</dbReference>
<dbReference type="PANTHER" id="PTHR13691">
    <property type="entry name" value="RIBOSOMAL PROTEIN L2"/>
    <property type="match status" value="1"/>
</dbReference>
<evidence type="ECO:0000256" key="7">
    <source>
        <dbReference type="HAMAP-Rule" id="MF_01320"/>
    </source>
</evidence>
<keyword evidence="6 7" id="KW-0687">Ribonucleoprotein</keyword>
<feature type="domain" description="Large ribosomal subunit protein uL2 RNA-binding" evidence="10">
    <location>
        <begin position="42"/>
        <end position="118"/>
    </location>
</feature>
<dbReference type="SMART" id="SM01382">
    <property type="entry name" value="Ribosomal_L2_C"/>
    <property type="match status" value="1"/>
</dbReference>
<comment type="subcellular location">
    <subcellularLocation>
        <location evidence="1 7">Plastid</location>
        <location evidence="1 7">Chloroplast</location>
    </subcellularLocation>
</comment>
<dbReference type="GO" id="GO:0016740">
    <property type="term" value="F:transferase activity"/>
    <property type="evidence" value="ECO:0007669"/>
    <property type="project" value="InterPro"/>
</dbReference>
<keyword evidence="5 7" id="KW-0689">Ribosomal protein</keyword>
<geneLocation type="chloroplast" evidence="11"/>
<evidence type="ECO:0000256" key="5">
    <source>
        <dbReference type="ARBA" id="ARBA00022980"/>
    </source>
</evidence>
<dbReference type="GO" id="GO:0005762">
    <property type="term" value="C:mitochondrial large ribosomal subunit"/>
    <property type="evidence" value="ECO:0007669"/>
    <property type="project" value="TreeGrafter"/>
</dbReference>
<dbReference type="RefSeq" id="YP_009497638.1">
    <property type="nucleotide sequence ID" value="NC_038008.1"/>
</dbReference>
<name>A0A2U9NT94_9STRA</name>
<dbReference type="PIRSF" id="PIRSF002158">
    <property type="entry name" value="Ribosomal_L2"/>
    <property type="match status" value="1"/>
</dbReference>
<evidence type="ECO:0000256" key="8">
    <source>
        <dbReference type="SAM" id="MobiDB-lite"/>
    </source>
</evidence>
<dbReference type="InterPro" id="IPR008991">
    <property type="entry name" value="Translation_prot_SH3-like_sf"/>
</dbReference>
<dbReference type="EMBL" id="MG755807">
    <property type="protein sequence ID" value="AWT40351.1"/>
    <property type="molecule type" value="Genomic_DNA"/>
</dbReference>
<dbReference type="InterPro" id="IPR022666">
    <property type="entry name" value="Ribosomal_uL2_RNA-bd_dom"/>
</dbReference>
<dbReference type="GO" id="GO:0019843">
    <property type="term" value="F:rRNA binding"/>
    <property type="evidence" value="ECO:0007669"/>
    <property type="project" value="UniProtKB-UniRule"/>
</dbReference>
<comment type="subunit">
    <text evidence="7">Part of the 50S ribosomal subunit.</text>
</comment>
<dbReference type="InterPro" id="IPR012340">
    <property type="entry name" value="NA-bd_OB-fold"/>
</dbReference>
<evidence type="ECO:0000313" key="11">
    <source>
        <dbReference type="EMBL" id="AWT40351.1"/>
    </source>
</evidence>
<feature type="domain" description="Large ribosomal subunit protein uL2 C-terminal" evidence="9">
    <location>
        <begin position="124"/>
        <end position="253"/>
    </location>
</feature>
<accession>A0A2U9NT94</accession>
<proteinExistence type="inferred from homology"/>
<dbReference type="Gene3D" id="2.40.50.140">
    <property type="entry name" value="Nucleic acid-binding proteins"/>
    <property type="match status" value="1"/>
</dbReference>
<dbReference type="FunFam" id="2.40.50.140:FF:000003">
    <property type="entry name" value="50S ribosomal protein L2"/>
    <property type="match status" value="1"/>
</dbReference>
<evidence type="ECO:0000256" key="3">
    <source>
        <dbReference type="ARBA" id="ARBA00022528"/>
    </source>
</evidence>
<dbReference type="FunFam" id="4.10.950.10:FF:000001">
    <property type="entry name" value="50S ribosomal protein L2"/>
    <property type="match status" value="1"/>
</dbReference>
<dbReference type="Pfam" id="PF00181">
    <property type="entry name" value="Ribosomal_L2_N"/>
    <property type="match status" value="1"/>
</dbReference>
<dbReference type="PROSITE" id="PS00467">
    <property type="entry name" value="RIBOSOMAL_L2"/>
    <property type="match status" value="1"/>
</dbReference>
<organism evidence="11">
    <name type="scientific">Astrosyne radiata</name>
    <dbReference type="NCBI Taxonomy" id="1158023"/>
    <lineage>
        <taxon>Eukaryota</taxon>
        <taxon>Sar</taxon>
        <taxon>Stramenopiles</taxon>
        <taxon>Ochrophyta</taxon>
        <taxon>Bacillariophyta</taxon>
        <taxon>Fragilariophyceae</taxon>
        <taxon>Fragilariophycidae</taxon>
        <taxon>Cyclophorales</taxon>
        <taxon>Cyclophoraceae</taxon>
        <taxon>Astrosyne</taxon>
    </lineage>
</organism>
<dbReference type="Gene3D" id="4.10.950.10">
    <property type="entry name" value="Ribosomal protein L2, domain 3"/>
    <property type="match status" value="1"/>
</dbReference>
<comment type="similarity">
    <text evidence="2 7">Belongs to the universal ribosomal protein uL2 family.</text>
</comment>
<evidence type="ECO:0000256" key="2">
    <source>
        <dbReference type="ARBA" id="ARBA00005636"/>
    </source>
</evidence>
<dbReference type="HAMAP" id="MF_01320_B">
    <property type="entry name" value="Ribosomal_uL2_B"/>
    <property type="match status" value="1"/>
</dbReference>
<dbReference type="SUPFAM" id="SSF50249">
    <property type="entry name" value="Nucleic acid-binding proteins"/>
    <property type="match status" value="1"/>
</dbReference>
<dbReference type="GeneID" id="36960282"/>
<dbReference type="GO" id="GO:0003735">
    <property type="term" value="F:structural constituent of ribosome"/>
    <property type="evidence" value="ECO:0007669"/>
    <property type="project" value="InterPro"/>
</dbReference>
<dbReference type="InterPro" id="IPR014722">
    <property type="entry name" value="Rib_uL2_dom2"/>
</dbReference>
<dbReference type="InterPro" id="IPR014726">
    <property type="entry name" value="Ribosomal_uL2_dom3"/>
</dbReference>
<gene>
    <name evidence="7 11" type="primary">rpl2</name>
</gene>
<dbReference type="GO" id="GO:0032543">
    <property type="term" value="P:mitochondrial translation"/>
    <property type="evidence" value="ECO:0007669"/>
    <property type="project" value="TreeGrafter"/>
</dbReference>
<dbReference type="PANTHER" id="PTHR13691:SF5">
    <property type="entry name" value="LARGE RIBOSOMAL SUBUNIT PROTEIN UL2M"/>
    <property type="match status" value="1"/>
</dbReference>
<dbReference type="InterPro" id="IPR022671">
    <property type="entry name" value="Ribosomal_uL2_CS"/>
</dbReference>
<dbReference type="SUPFAM" id="SSF50104">
    <property type="entry name" value="Translation proteins SH3-like domain"/>
    <property type="match status" value="1"/>
</dbReference>
<sequence length="277" mass="31302">MNIRFYKSYTPSTRNKITLKFSKLNNLKPCKNLIKNVQYKKGRNNNGRITVRHRGGGHKRLYRIIDFKRNKKNIQGIVKSVEYDPNRNSKIALIHYKDGKKQYILHPKNLALGDNILSSNTNEIKIGNNIPLEEIPLGTSIHNIELIPSKGGQIARAAGTSAKILSKQNNYVILRLPSKEIRLFRKECTATIGEISNSNFFLIQSGKAGRTRWLNKRPSVRGSVMNACDHPHGGGEGRAPIGRKHPVTPWGKPTLGTKTRKNKKMSNLLILRRRSIG</sequence>
<evidence type="ECO:0000256" key="4">
    <source>
        <dbReference type="ARBA" id="ARBA00022640"/>
    </source>
</evidence>
<evidence type="ECO:0000259" key="10">
    <source>
        <dbReference type="SMART" id="SM01383"/>
    </source>
</evidence>
<dbReference type="NCBIfam" id="TIGR01171">
    <property type="entry name" value="rplB_bact"/>
    <property type="match status" value="1"/>
</dbReference>
<protein>
    <recommendedName>
        <fullName evidence="7">Large ribosomal subunit protein uL2c</fullName>
    </recommendedName>
</protein>
<dbReference type="InterPro" id="IPR005880">
    <property type="entry name" value="Ribosomal_uL2_bac/org-type"/>
</dbReference>
<keyword evidence="3 11" id="KW-0150">Chloroplast</keyword>